<organism evidence="4 5">
    <name type="scientific">Discina gigas</name>
    <dbReference type="NCBI Taxonomy" id="1032678"/>
    <lineage>
        <taxon>Eukaryota</taxon>
        <taxon>Fungi</taxon>
        <taxon>Dikarya</taxon>
        <taxon>Ascomycota</taxon>
        <taxon>Pezizomycotina</taxon>
        <taxon>Pezizomycetes</taxon>
        <taxon>Pezizales</taxon>
        <taxon>Discinaceae</taxon>
        <taxon>Discina</taxon>
    </lineage>
</organism>
<feature type="region of interest" description="Disordered" evidence="1">
    <location>
        <begin position="189"/>
        <end position="256"/>
    </location>
</feature>
<gene>
    <name evidence="4" type="ORF">Q9L58_005480</name>
</gene>
<feature type="domain" description="HAM1-like N-terminal" evidence="3">
    <location>
        <begin position="27"/>
        <end position="214"/>
    </location>
</feature>
<feature type="compositionally biased region" description="Polar residues" evidence="1">
    <location>
        <begin position="189"/>
        <end position="207"/>
    </location>
</feature>
<dbReference type="Proteomes" id="UP001447188">
    <property type="component" value="Unassembled WGS sequence"/>
</dbReference>
<evidence type="ECO:0000313" key="4">
    <source>
        <dbReference type="EMBL" id="KAL0635549.1"/>
    </source>
</evidence>
<feature type="domain" description="HAM1-like C-terminal" evidence="2">
    <location>
        <begin position="631"/>
        <end position="760"/>
    </location>
</feature>
<proteinExistence type="predicted"/>
<comment type="caution">
    <text evidence="4">The sequence shown here is derived from an EMBL/GenBank/DDBJ whole genome shotgun (WGS) entry which is preliminary data.</text>
</comment>
<name>A0ABR3GHZ4_9PEZI</name>
<feature type="domain" description="HAM1-like N-terminal" evidence="3">
    <location>
        <begin position="238"/>
        <end position="596"/>
    </location>
</feature>
<protein>
    <submittedName>
        <fullName evidence="4">Uncharacterized protein</fullName>
    </submittedName>
</protein>
<dbReference type="PANTHER" id="PTHR31138:SF4">
    <property type="entry name" value="DUF5923 DOMAIN-CONTAINING PROTEIN"/>
    <property type="match status" value="1"/>
</dbReference>
<evidence type="ECO:0000313" key="5">
    <source>
        <dbReference type="Proteomes" id="UP001447188"/>
    </source>
</evidence>
<evidence type="ECO:0000259" key="3">
    <source>
        <dbReference type="Pfam" id="PF19343"/>
    </source>
</evidence>
<feature type="compositionally biased region" description="Basic and acidic residues" evidence="1">
    <location>
        <begin position="8"/>
        <end position="34"/>
    </location>
</feature>
<dbReference type="Pfam" id="PF19343">
    <property type="entry name" value="HAM1_N"/>
    <property type="match status" value="2"/>
</dbReference>
<dbReference type="Gene3D" id="3.15.10.10">
    <property type="entry name" value="Bactericidal permeability-increasing protein, domain 1"/>
    <property type="match status" value="1"/>
</dbReference>
<dbReference type="EMBL" id="JBBBZM010000067">
    <property type="protein sequence ID" value="KAL0635549.1"/>
    <property type="molecule type" value="Genomic_DNA"/>
</dbReference>
<feature type="region of interest" description="Disordered" evidence="1">
    <location>
        <begin position="1"/>
        <end position="34"/>
    </location>
</feature>
<keyword evidence="5" id="KW-1185">Reference proteome</keyword>
<evidence type="ECO:0000259" key="2">
    <source>
        <dbReference type="Pfam" id="PF14613"/>
    </source>
</evidence>
<dbReference type="InterPro" id="IPR045967">
    <property type="entry name" value="HAM1-like_N"/>
</dbReference>
<dbReference type="Pfam" id="PF14613">
    <property type="entry name" value="HAM1_C"/>
    <property type="match status" value="1"/>
</dbReference>
<reference evidence="4 5" key="1">
    <citation type="submission" date="2024-02" db="EMBL/GenBank/DDBJ databases">
        <title>Discinaceae phylogenomics.</title>
        <authorList>
            <person name="Dirks A.C."/>
            <person name="James T.Y."/>
        </authorList>
    </citation>
    <scope>NUCLEOTIDE SEQUENCE [LARGE SCALE GENOMIC DNA]</scope>
    <source>
        <strain evidence="4 5">ACD0624</strain>
    </source>
</reference>
<accession>A0ABR3GHZ4</accession>
<evidence type="ECO:0000256" key="1">
    <source>
        <dbReference type="SAM" id="MobiDB-lite"/>
    </source>
</evidence>
<dbReference type="PANTHER" id="PTHR31138">
    <property type="entry name" value="CHROMOSOME 19, WHOLE GENOME SHOTGUN SEQUENCE"/>
    <property type="match status" value="1"/>
</dbReference>
<dbReference type="InterPro" id="IPR027842">
    <property type="entry name" value="HAM1-like_C"/>
</dbReference>
<sequence>MSTTKYAQELDRERREPMIARKNDPSRSTKESSIRQKLRTYEAVLALSEGYMPSTEQTTAWARYALRASGVLDARDRRLSAQGRGFVRDVRAWIEAVVELGLNKNSDDKIQEFIYNTSNAQVSARGPGLSGATTSALRPSGSDMQKMYMKLRTLGSLLYSSPEFRKLLGDSSILAREILADAASQVGSMATKASEQFRPSESETSQIDKPAESALGDTSAGEEGLPSADALRKQARGKGSAYVEQAKRKGQQSRDDIESYLREKFPKQRRDAVVNRLKRVITEIQGNPDFQDTVDFMMDLVRRYGTTMKERMGMEVRKSKRGGVQTDEHFDRALQDAKAILMVFADGKQLEDITDALQQVVDDVQDDPDLKEFYCDATNFLRRALTDKDFITSDAADAEAHRLYDRSQELLHERQDKYRPDIERLFDEVKSFRDAIAYDSENRRVVETSKKVFNDIVILDKNGSFKGVRRKVVRDILDVMLPRFVGEVRYIPMPRIEYQDRDFDLILENVILESEHFIPYRTLFEAFTKAEFTNDYTFNSHYAATTRINVENINLFFKDASFVVRKKTGIIPFSDRGFFDVLMDGRGASAEIILDSVIDDEDDESTQESYFQVRNVKVNIHRFRYNYHAYHSWAATLLSPIIRPMIRKLLSKLLEQKIRDMFEQADREIYALVERMRVASIANQGGGSIEAWIRAVLSRPDHHRRGRGSDYRVNVGTSDVLFPGEHGPGAVASKLTSGRERVEAGTEDGEAGWRNNIFDVKA</sequence>